<name>A0A6I9IVG7_VICPA</name>
<evidence type="ECO:0000256" key="5">
    <source>
        <dbReference type="ARBA" id="ARBA00023040"/>
    </source>
</evidence>
<keyword evidence="4 12" id="KW-1133">Transmembrane helix</keyword>
<feature type="disulfide bond" evidence="10">
    <location>
        <begin position="535"/>
        <end position="540"/>
    </location>
</feature>
<keyword evidence="5" id="KW-0297">G-protein coupled receptor</keyword>
<feature type="disulfide bond" evidence="10">
    <location>
        <begin position="433"/>
        <end position="440"/>
    </location>
</feature>
<protein>
    <submittedName>
        <fullName evidence="15">Sphingosine 1-phosphate receptor 5 isoform X1</fullName>
    </submittedName>
</protein>
<dbReference type="InterPro" id="IPR017452">
    <property type="entry name" value="GPCR_Rhodpsn_7TM"/>
</dbReference>
<dbReference type="SUPFAM" id="SSF81321">
    <property type="entry name" value="Family A G protein-coupled receptor-like"/>
    <property type="match status" value="1"/>
</dbReference>
<dbReference type="PANTHER" id="PTHR22750">
    <property type="entry name" value="G-PROTEIN COUPLED RECEPTOR"/>
    <property type="match status" value="1"/>
</dbReference>
<evidence type="ECO:0000256" key="7">
    <source>
        <dbReference type="ARBA" id="ARBA00023170"/>
    </source>
</evidence>
<evidence type="ECO:0000256" key="12">
    <source>
        <dbReference type="SAM" id="Phobius"/>
    </source>
</evidence>
<reference evidence="15" key="1">
    <citation type="submission" date="2025-08" db="UniProtKB">
        <authorList>
            <consortium name="RefSeq"/>
        </authorList>
    </citation>
    <scope>IDENTIFICATION</scope>
</reference>
<dbReference type="InterPro" id="IPR000276">
    <property type="entry name" value="GPCR_Rhodpsn"/>
</dbReference>
<dbReference type="PRINTS" id="PR00237">
    <property type="entry name" value="GPCRRHODOPSN"/>
</dbReference>
<dbReference type="FunCoup" id="A0A6I9IVG7">
    <property type="interactions" value="120"/>
</dbReference>
<feature type="region of interest" description="Disordered" evidence="11">
    <location>
        <begin position="44"/>
        <end position="75"/>
    </location>
</feature>
<keyword evidence="14" id="KW-1185">Reference proteome</keyword>
<dbReference type="InterPro" id="IPR005386">
    <property type="entry name" value="EDG8_S1P_rcpt"/>
</dbReference>
<dbReference type="GO" id="GO:0005886">
    <property type="term" value="C:plasma membrane"/>
    <property type="evidence" value="ECO:0007669"/>
    <property type="project" value="UniProtKB-SubCell"/>
</dbReference>
<keyword evidence="2" id="KW-1003">Cell membrane</keyword>
<comment type="subcellular location">
    <subcellularLocation>
        <location evidence="1">Cell membrane</location>
        <topology evidence="1">Multi-pass membrane protein</topology>
    </subcellularLocation>
</comment>
<evidence type="ECO:0000256" key="9">
    <source>
        <dbReference type="ARBA" id="ARBA00023224"/>
    </source>
</evidence>
<proteinExistence type="predicted"/>
<evidence type="ECO:0000259" key="13">
    <source>
        <dbReference type="PROSITE" id="PS50262"/>
    </source>
</evidence>
<feature type="region of interest" description="Disordered" evidence="11">
    <location>
        <begin position="594"/>
        <end position="658"/>
    </location>
</feature>
<evidence type="ECO:0000313" key="14">
    <source>
        <dbReference type="Proteomes" id="UP001652581"/>
    </source>
</evidence>
<feature type="transmembrane region" description="Helical" evidence="12">
    <location>
        <begin position="451"/>
        <end position="477"/>
    </location>
</feature>
<gene>
    <name evidence="15" type="primary">S1PR5</name>
</gene>
<evidence type="ECO:0000256" key="2">
    <source>
        <dbReference type="ARBA" id="ARBA00022475"/>
    </source>
</evidence>
<dbReference type="SMART" id="SM01381">
    <property type="entry name" value="7TM_GPCR_Srsx"/>
    <property type="match status" value="1"/>
</dbReference>
<dbReference type="CTD" id="53637"/>
<dbReference type="GO" id="GO:0038036">
    <property type="term" value="F:sphingosine-1-phosphate receptor activity"/>
    <property type="evidence" value="ECO:0007669"/>
    <property type="project" value="InterPro"/>
</dbReference>
<dbReference type="InterPro" id="IPR004061">
    <property type="entry name" value="S1P_rcpt"/>
</dbReference>
<dbReference type="RefSeq" id="XP_006220423.3">
    <property type="nucleotide sequence ID" value="XM_006220361.4"/>
</dbReference>
<feature type="domain" description="G-protein coupled receptors family 1 profile" evidence="13">
    <location>
        <begin position="311"/>
        <end position="564"/>
    </location>
</feature>
<organism evidence="14 15">
    <name type="scientific">Vicugna pacos</name>
    <name type="common">Alpaca</name>
    <name type="synonym">Lama pacos</name>
    <dbReference type="NCBI Taxonomy" id="30538"/>
    <lineage>
        <taxon>Eukaryota</taxon>
        <taxon>Metazoa</taxon>
        <taxon>Chordata</taxon>
        <taxon>Craniata</taxon>
        <taxon>Vertebrata</taxon>
        <taxon>Euteleostomi</taxon>
        <taxon>Mammalia</taxon>
        <taxon>Eutheria</taxon>
        <taxon>Laurasiatheria</taxon>
        <taxon>Artiodactyla</taxon>
        <taxon>Tylopoda</taxon>
        <taxon>Camelidae</taxon>
        <taxon>Vicugna</taxon>
    </lineage>
</organism>
<dbReference type="CDD" id="cd15348">
    <property type="entry name" value="7tmA_S1PR5_Edg8"/>
    <property type="match status" value="1"/>
</dbReference>
<dbReference type="Pfam" id="PF00001">
    <property type="entry name" value="7tm_1"/>
    <property type="match status" value="1"/>
</dbReference>
<evidence type="ECO:0000256" key="4">
    <source>
        <dbReference type="ARBA" id="ARBA00022989"/>
    </source>
</evidence>
<evidence type="ECO:0000256" key="11">
    <source>
        <dbReference type="SAM" id="MobiDB-lite"/>
    </source>
</evidence>
<evidence type="ECO:0000256" key="10">
    <source>
        <dbReference type="PIRSR" id="PIRSR604061-50"/>
    </source>
</evidence>
<feature type="transmembrane region" description="Helical" evidence="12">
    <location>
        <begin position="410"/>
        <end position="431"/>
    </location>
</feature>
<feature type="transmembrane region" description="Helical" evidence="12">
    <location>
        <begin position="506"/>
        <end position="531"/>
    </location>
</feature>
<keyword evidence="6 12" id="KW-0472">Membrane</keyword>
<keyword evidence="8" id="KW-0325">Glycoprotein</keyword>
<feature type="transmembrane region" description="Helical" evidence="12">
    <location>
        <begin position="372"/>
        <end position="389"/>
    </location>
</feature>
<dbReference type="Gene3D" id="1.20.1070.10">
    <property type="entry name" value="Rhodopsin 7-helix transmembrane proteins"/>
    <property type="match status" value="1"/>
</dbReference>
<feature type="region of interest" description="Disordered" evidence="11">
    <location>
        <begin position="114"/>
        <end position="135"/>
    </location>
</feature>
<evidence type="ECO:0000256" key="6">
    <source>
        <dbReference type="ARBA" id="ARBA00023136"/>
    </source>
</evidence>
<dbReference type="KEGG" id="vpc:102530203"/>
<dbReference type="Proteomes" id="UP001652581">
    <property type="component" value="Chromosome 22"/>
</dbReference>
<dbReference type="PRINTS" id="PR01561">
    <property type="entry name" value="EDG8RECEPTOR"/>
</dbReference>
<evidence type="ECO:0000313" key="15">
    <source>
        <dbReference type="RefSeq" id="XP_006220423.3"/>
    </source>
</evidence>
<sequence>MTLLGAIRVREMRWGKRENKEDLRAGFFLSGEGKVPTRILPAPAPPLLAPKEGWERGNGVGPAPGSRQDQSARGRGLRLAEDPLLIRGAGVHPPTGRPGGAAQDVQLEGRLKMGKHQCPGQEDRPDSSTRGDGGKWLRLWLPQQKNPPLLVSLGPPTETERPWEASLEGGVQGSPVPVAAGARSGTAVGGTGWQTRAGCPGPKGRGQLLATARAGVAGPHPSLLAPAPPPEQQPITPLRSARLLREHHLGAELWGWRPMEPGLLRPAPVSEVIVLHYNYTGKLRGARYQPGAGLRADAVVCLAVCAFIVLENLAVLVVLGRHPRFHAPMFLLLGSLTLSDLLAGAAYAANILLSGPLTLRLSPALWFAREGGVFVALAASVLSLLAIALERLLTMERRGPAPATRRGRTLALAAAAWGVSLLLGLLPALGWNCLGRLDACSTVLPLYAKAYVLFCVLAFVGILAAICALYGRIYCLVRSKAPRLRARPGAGEGASTPARRTPRSLALLRTLSVVLLAFVACWGPLFLLLLLDVACPARACPVLLQADPFLGLAMANSLLNPIIYTFTNRDLRQALLNLICCSCLPCGRGSVSGASQRSGSGPEASGGLHRWLPPGLGGSSSHSERSSPQQDGLDTSGSTGSPGAPIAAGTLVPPPAAD</sequence>
<keyword evidence="10" id="KW-1015">Disulfide bond</keyword>
<evidence type="ECO:0000256" key="8">
    <source>
        <dbReference type="ARBA" id="ARBA00023180"/>
    </source>
</evidence>
<keyword evidence="9" id="KW-0807">Transducer</keyword>
<evidence type="ECO:0000256" key="3">
    <source>
        <dbReference type="ARBA" id="ARBA00022692"/>
    </source>
</evidence>
<dbReference type="PRINTS" id="PR01523">
    <property type="entry name" value="S1PRECEPTOR"/>
</dbReference>
<feature type="compositionally biased region" description="Polar residues" evidence="11">
    <location>
        <begin position="628"/>
        <end position="641"/>
    </location>
</feature>
<evidence type="ECO:0000256" key="1">
    <source>
        <dbReference type="ARBA" id="ARBA00004651"/>
    </source>
</evidence>
<dbReference type="InParanoid" id="A0A6I9IVG7"/>
<accession>A0A6I9IVG7</accession>
<dbReference type="GeneID" id="102530203"/>
<feature type="compositionally biased region" description="Basic and acidic residues" evidence="11">
    <location>
        <begin position="121"/>
        <end position="135"/>
    </location>
</feature>
<feature type="transmembrane region" description="Helical" evidence="12">
    <location>
        <begin position="296"/>
        <end position="318"/>
    </location>
</feature>
<keyword evidence="7 15" id="KW-0675">Receptor</keyword>
<feature type="transmembrane region" description="Helical" evidence="12">
    <location>
        <begin position="330"/>
        <end position="352"/>
    </location>
</feature>
<keyword evidence="3 12" id="KW-0812">Transmembrane</keyword>
<dbReference type="PROSITE" id="PS50262">
    <property type="entry name" value="G_PROTEIN_RECEP_F1_2"/>
    <property type="match status" value="1"/>
</dbReference>